<dbReference type="SUPFAM" id="SSF52210">
    <property type="entry name" value="Succinyl-CoA synthetase domains"/>
    <property type="match status" value="2"/>
</dbReference>
<dbReference type="InterPro" id="IPR005811">
    <property type="entry name" value="SUCC_ACL_C"/>
</dbReference>
<dbReference type="InterPro" id="IPR033847">
    <property type="entry name" value="Citrt_syn/SCS-alpha_CS"/>
</dbReference>
<name>S7TG58_9BACT</name>
<reference evidence="6 7" key="1">
    <citation type="journal article" date="2013" name="Genome Announc.">
        <title>Draft genome sequences for three mercury-methylating, sulfate-reducing bacteria.</title>
        <authorList>
            <person name="Brown S.D."/>
            <person name="Hurt R.A.Jr."/>
            <person name="Gilmour C.C."/>
            <person name="Elias D.A."/>
        </authorList>
    </citation>
    <scope>NUCLEOTIDE SEQUENCE [LARGE SCALE GENOMIC DNA]</scope>
    <source>
        <strain evidence="6 7">DSM 16529</strain>
    </source>
</reference>
<dbReference type="InterPro" id="IPR013815">
    <property type="entry name" value="ATP_grasp_subdomain_1"/>
</dbReference>
<dbReference type="PROSITE" id="PS50975">
    <property type="entry name" value="ATP_GRASP"/>
    <property type="match status" value="1"/>
</dbReference>
<evidence type="ECO:0000256" key="3">
    <source>
        <dbReference type="ARBA" id="ARBA00060724"/>
    </source>
</evidence>
<dbReference type="GO" id="GO:0004775">
    <property type="term" value="F:succinate-CoA ligase (ADP-forming) activity"/>
    <property type="evidence" value="ECO:0007669"/>
    <property type="project" value="TreeGrafter"/>
</dbReference>
<dbReference type="FunFam" id="3.40.50.720:FF:000277">
    <property type="entry name" value="Succinate--CoA ligase [ADP-forming] subunit alpha"/>
    <property type="match status" value="1"/>
</dbReference>
<keyword evidence="4" id="KW-0067">ATP-binding</keyword>
<evidence type="ECO:0000256" key="4">
    <source>
        <dbReference type="PROSITE-ProRule" id="PRU00409"/>
    </source>
</evidence>
<feature type="domain" description="ATP-grasp" evidence="5">
    <location>
        <begin position="9"/>
        <end position="54"/>
    </location>
</feature>
<evidence type="ECO:0000313" key="6">
    <source>
        <dbReference type="EMBL" id="EPR35716.1"/>
    </source>
</evidence>
<dbReference type="EMBL" id="ATHI01000002">
    <property type="protein sequence ID" value="EPR35716.1"/>
    <property type="molecule type" value="Genomic_DNA"/>
</dbReference>
<comment type="similarity">
    <text evidence="3">Belongs to the succinate/malate CoA ligase alpha subunit family.</text>
</comment>
<dbReference type="Gene3D" id="3.30.1490.20">
    <property type="entry name" value="ATP-grasp fold, A domain"/>
    <property type="match status" value="1"/>
</dbReference>
<keyword evidence="1" id="KW-0436">Ligase</keyword>
<dbReference type="PANTHER" id="PTHR11117:SF2">
    <property type="entry name" value="SUCCINATE--COA LIGASE [ADP_GDP-FORMING] SUBUNIT ALPHA, MITOCHONDRIAL"/>
    <property type="match status" value="1"/>
</dbReference>
<dbReference type="eggNOG" id="COG0045">
    <property type="taxonomic scope" value="Bacteria"/>
</dbReference>
<dbReference type="AlphaFoldDB" id="S7TG58"/>
<dbReference type="GO" id="GO:0006099">
    <property type="term" value="P:tricarboxylic acid cycle"/>
    <property type="evidence" value="ECO:0007669"/>
    <property type="project" value="UniProtKB-UniPathway"/>
</dbReference>
<dbReference type="UniPathway" id="UPA00223">
    <property type="reaction ID" value="UER00999"/>
</dbReference>
<dbReference type="PANTHER" id="PTHR11117">
    <property type="entry name" value="SUCCINYL-COA LIGASE SUBUNIT ALPHA"/>
    <property type="match status" value="1"/>
</dbReference>
<evidence type="ECO:0000256" key="2">
    <source>
        <dbReference type="ARBA" id="ARBA00022741"/>
    </source>
</evidence>
<dbReference type="PROSITE" id="PS01216">
    <property type="entry name" value="SUCCINYL_COA_LIG_1"/>
    <property type="match status" value="1"/>
</dbReference>
<dbReference type="Pfam" id="PF02629">
    <property type="entry name" value="CoA_binding"/>
    <property type="match status" value="1"/>
</dbReference>
<dbReference type="Pfam" id="PF08442">
    <property type="entry name" value="ATP-grasp_2"/>
    <property type="match status" value="1"/>
</dbReference>
<protein>
    <submittedName>
        <fullName evidence="6">ATP-grasp domain protein</fullName>
    </submittedName>
</protein>
<evidence type="ECO:0000313" key="7">
    <source>
        <dbReference type="Proteomes" id="UP000014975"/>
    </source>
</evidence>
<dbReference type="Proteomes" id="UP000014975">
    <property type="component" value="Unassembled WGS sequence"/>
</dbReference>
<dbReference type="RefSeq" id="WP_020885706.1">
    <property type="nucleotide sequence ID" value="NZ_ATHI01000002.1"/>
</dbReference>
<keyword evidence="7" id="KW-1185">Reference proteome</keyword>
<dbReference type="Pfam" id="PF00549">
    <property type="entry name" value="Ligase_CoA"/>
    <property type="match status" value="2"/>
</dbReference>
<dbReference type="PROSITE" id="PS00399">
    <property type="entry name" value="SUCCINYL_COA_LIG_2"/>
    <property type="match status" value="1"/>
</dbReference>
<dbReference type="GO" id="GO:0005524">
    <property type="term" value="F:ATP binding"/>
    <property type="evidence" value="ECO:0007669"/>
    <property type="project" value="UniProtKB-UniRule"/>
</dbReference>
<dbReference type="InterPro" id="IPR003781">
    <property type="entry name" value="CoA-bd"/>
</dbReference>
<gene>
    <name evidence="6" type="ORF">dsat_1820</name>
</gene>
<dbReference type="InterPro" id="IPR013650">
    <property type="entry name" value="ATP-grasp_succ-CoA_synth-type"/>
</dbReference>
<dbReference type="GO" id="GO:0004776">
    <property type="term" value="F:succinate-CoA ligase (GDP-forming) activity"/>
    <property type="evidence" value="ECO:0007669"/>
    <property type="project" value="TreeGrafter"/>
</dbReference>
<comment type="caution">
    <text evidence="6">The sequence shown here is derived from an EMBL/GenBank/DDBJ whole genome shotgun (WGS) entry which is preliminary data.</text>
</comment>
<dbReference type="OrthoDB" id="9802602at2"/>
<dbReference type="Gene3D" id="3.40.50.720">
    <property type="entry name" value="NAD(P)-binding Rossmann-like Domain"/>
    <property type="match status" value="1"/>
</dbReference>
<dbReference type="GO" id="GO:0046872">
    <property type="term" value="F:metal ion binding"/>
    <property type="evidence" value="ECO:0007669"/>
    <property type="project" value="InterPro"/>
</dbReference>
<organism evidence="6 7">
    <name type="scientific">Alkalidesulfovibrio alkalitolerans DSM 16529</name>
    <dbReference type="NCBI Taxonomy" id="1121439"/>
    <lineage>
        <taxon>Bacteria</taxon>
        <taxon>Pseudomonadati</taxon>
        <taxon>Thermodesulfobacteriota</taxon>
        <taxon>Desulfovibrionia</taxon>
        <taxon>Desulfovibrionales</taxon>
        <taxon>Desulfovibrionaceae</taxon>
        <taxon>Alkalidesulfovibrio</taxon>
    </lineage>
</organism>
<dbReference type="SUPFAM" id="SSF56059">
    <property type="entry name" value="Glutathione synthetase ATP-binding domain-like"/>
    <property type="match status" value="1"/>
</dbReference>
<dbReference type="InterPro" id="IPR016102">
    <property type="entry name" value="Succinyl-CoA_synth-like"/>
</dbReference>
<evidence type="ECO:0000259" key="5">
    <source>
        <dbReference type="PROSITE" id="PS50975"/>
    </source>
</evidence>
<dbReference type="Gene3D" id="3.30.470.20">
    <property type="entry name" value="ATP-grasp fold, B domain"/>
    <property type="match status" value="1"/>
</dbReference>
<dbReference type="eggNOG" id="COG0074">
    <property type="taxonomic scope" value="Bacteria"/>
</dbReference>
<dbReference type="PATRIC" id="fig|1121439.3.peg.204"/>
<dbReference type="Gene3D" id="3.40.50.261">
    <property type="entry name" value="Succinyl-CoA synthetase domains"/>
    <property type="match status" value="2"/>
</dbReference>
<dbReference type="PRINTS" id="PR01798">
    <property type="entry name" value="SCOASYNTHASE"/>
</dbReference>
<dbReference type="STRING" id="1121439.dsat_1820"/>
<evidence type="ECO:0000256" key="1">
    <source>
        <dbReference type="ARBA" id="ARBA00022598"/>
    </source>
</evidence>
<sequence>MLLDEDKSKALFAEAGIPVPPGILIDLADIPPDLAPPFPPPYVVKAQVLSGGRGKAGGILRADSLDELPRVLSKLAGVSIDGQAVRLARVEAAVAHASEFYLSLSVSRDRKSLVLAASAAGGMDVESAEAGSVCLQNIDLPAGPSPHQVRAAFFTLGLRKEAFKPFAGLVQQLWRAVRDNGLLLAEINPLVHLPGDDGEGSEGGRFLALDAKCEIDGSFADIRPALGRFYEPVHLGEEERFARESGFAYVRLKGSVGLLANGAGLAMASMDSLNLAGLRAANFLDLGGAADEKRMRAALSMLFGDERVRAVLINLYGGILSCGDVARALAAVLGGRPPQKPLVVRMAGNGAADGLAVMAGLGLSGVHVAPDMAKALDILRGLTPSDDPMRVSLPEGGGALSKAALDNDPEFSPLHGFSLGLGSPVLVQGATGRVAGTHMALMQAYGTNIVAGVTPFKGGTSVLGVPVYDSVVTACAAHDIEASIIFVPGAHAADAALEAARAGIPWIVCITEGIPQQDMLAALPVIERHGSRLVGPNTPGVIVPGQTKIGIMPAEPFTPGPVAVFSRSGTLTYEAAARLSAAGIGQSFCMGVGGDPFTGLDFIDCLAMAEADPGTQAILLIGEIGGRAEEEAAIWLKARGRTKPVAAFVAGITAPVGKRLGHAGAILEESSGGAGGKLSALKGAGIALCAGLDDIPGVMAKLL</sequence>
<accession>S7TG58</accession>
<dbReference type="InterPro" id="IPR036291">
    <property type="entry name" value="NAD(P)-bd_dom_sf"/>
</dbReference>
<dbReference type="SUPFAM" id="SSF51735">
    <property type="entry name" value="NAD(P)-binding Rossmann-fold domains"/>
    <property type="match status" value="1"/>
</dbReference>
<dbReference type="GO" id="GO:0009361">
    <property type="term" value="C:succinate-CoA ligase complex (ADP-forming)"/>
    <property type="evidence" value="ECO:0007669"/>
    <property type="project" value="TreeGrafter"/>
</dbReference>
<dbReference type="InterPro" id="IPR011761">
    <property type="entry name" value="ATP-grasp"/>
</dbReference>
<dbReference type="NCBIfam" id="NF004230">
    <property type="entry name" value="PRK05678.1"/>
    <property type="match status" value="1"/>
</dbReference>
<proteinExistence type="inferred from homology"/>
<dbReference type="InterPro" id="IPR017440">
    <property type="entry name" value="Cit_synth/succinyl-CoA_lig_AS"/>
</dbReference>
<keyword evidence="2 4" id="KW-0547">Nucleotide-binding</keyword>
<dbReference type="SMART" id="SM00881">
    <property type="entry name" value="CoA_binding"/>
    <property type="match status" value="1"/>
</dbReference>